<gene>
    <name evidence="2" type="ORF">N7541_002512</name>
</gene>
<evidence type="ECO:0000313" key="3">
    <source>
        <dbReference type="Proteomes" id="UP001148299"/>
    </source>
</evidence>
<keyword evidence="3" id="KW-1185">Reference proteome</keyword>
<proteinExistence type="predicted"/>
<dbReference type="Proteomes" id="UP001148299">
    <property type="component" value="Unassembled WGS sequence"/>
</dbReference>
<accession>A0A9W9RK11</accession>
<dbReference type="AlphaFoldDB" id="A0A9W9RK11"/>
<reference evidence="2" key="2">
    <citation type="journal article" date="2023" name="IMA Fungus">
        <title>Comparative genomic study of the Penicillium genus elucidates a diverse pangenome and 15 lateral gene transfer events.</title>
        <authorList>
            <person name="Petersen C."/>
            <person name="Sorensen T."/>
            <person name="Nielsen M.R."/>
            <person name="Sondergaard T.E."/>
            <person name="Sorensen J.L."/>
            <person name="Fitzpatrick D.A."/>
            <person name="Frisvad J.C."/>
            <person name="Nielsen K.L."/>
        </authorList>
    </citation>
    <scope>NUCLEOTIDE SEQUENCE</scope>
    <source>
        <strain evidence="2">IBT 35675</strain>
    </source>
</reference>
<organism evidence="2 3">
    <name type="scientific">Penicillium brevicompactum</name>
    <dbReference type="NCBI Taxonomy" id="5074"/>
    <lineage>
        <taxon>Eukaryota</taxon>
        <taxon>Fungi</taxon>
        <taxon>Dikarya</taxon>
        <taxon>Ascomycota</taxon>
        <taxon>Pezizomycotina</taxon>
        <taxon>Eurotiomycetes</taxon>
        <taxon>Eurotiomycetidae</taxon>
        <taxon>Eurotiales</taxon>
        <taxon>Aspergillaceae</taxon>
        <taxon>Penicillium</taxon>
    </lineage>
</organism>
<sequence>MLNSVSIPDGAWTFQNIGPLTTTFVQPTGCTKEPFVGLVSMSEGFANWAYGTQCVQTIADSCFPTTTATPVTSYNFAEWIGYGEYYSPGLHCPSGWATVGSASPDEDNPSTSSGTSLPTDSPDYPNWRMPQAMLSYGLEPGQSMALCCPSSMTPDAGGACYSTLKDFKPTSGCGVGVYVESISEFVTYSVSTDATTTKTIPYTSEVAEFVTRTDVETHTSALASFTAVSYMAMITLVWHQSDRELDSTATDASAATAAATSTATSTSTPNAAGKVGSRVSWDGINAPLGVSALAMALGAALVFMA</sequence>
<name>A0A9W9RK11_PENBR</name>
<evidence type="ECO:0000256" key="1">
    <source>
        <dbReference type="SAM" id="MobiDB-lite"/>
    </source>
</evidence>
<feature type="compositionally biased region" description="Polar residues" evidence="1">
    <location>
        <begin position="109"/>
        <end position="119"/>
    </location>
</feature>
<evidence type="ECO:0000313" key="2">
    <source>
        <dbReference type="EMBL" id="KAJ5361668.1"/>
    </source>
</evidence>
<reference evidence="2" key="1">
    <citation type="submission" date="2022-12" db="EMBL/GenBank/DDBJ databases">
        <authorList>
            <person name="Petersen C."/>
        </authorList>
    </citation>
    <scope>NUCLEOTIDE SEQUENCE</scope>
    <source>
        <strain evidence="2">IBT 35675</strain>
    </source>
</reference>
<comment type="caution">
    <text evidence="2">The sequence shown here is derived from an EMBL/GenBank/DDBJ whole genome shotgun (WGS) entry which is preliminary data.</text>
</comment>
<feature type="region of interest" description="Disordered" evidence="1">
    <location>
        <begin position="98"/>
        <end position="124"/>
    </location>
</feature>
<protein>
    <submittedName>
        <fullName evidence="2">Uncharacterized protein</fullName>
    </submittedName>
</protein>
<dbReference type="EMBL" id="JAPZBR010000002">
    <property type="protein sequence ID" value="KAJ5361668.1"/>
    <property type="molecule type" value="Genomic_DNA"/>
</dbReference>